<dbReference type="PANTHER" id="PTHR11243:SF14">
    <property type="entry name" value="AMYLOID BETA A4 PRECURSOR PROTEIN-BINDING FAMILY B MEMBER 1-INTERACTING PROTEIN"/>
    <property type="match status" value="1"/>
</dbReference>
<accession>A0AAD7RDM9</accession>
<sequence length="107" mass="11734">MGITVKMEDIEAMFDDLLGEMDLLTESLREEAAPPESPSSSQKEVNFSFGFSDFNESLNELEDDDLDALMADLAADPNLTEEKLATGKGVPFQSFTSPHLRSTTSLL</sequence>
<protein>
    <submittedName>
        <fullName evidence="2">Uncharacterized protein</fullName>
    </submittedName>
</protein>
<organism evidence="2 3">
    <name type="scientific">Aldrovandia affinis</name>
    <dbReference type="NCBI Taxonomy" id="143900"/>
    <lineage>
        <taxon>Eukaryota</taxon>
        <taxon>Metazoa</taxon>
        <taxon>Chordata</taxon>
        <taxon>Craniata</taxon>
        <taxon>Vertebrata</taxon>
        <taxon>Euteleostomi</taxon>
        <taxon>Actinopterygii</taxon>
        <taxon>Neopterygii</taxon>
        <taxon>Teleostei</taxon>
        <taxon>Notacanthiformes</taxon>
        <taxon>Halosauridae</taxon>
        <taxon>Aldrovandia</taxon>
    </lineage>
</organism>
<evidence type="ECO:0000256" key="1">
    <source>
        <dbReference type="SAM" id="MobiDB-lite"/>
    </source>
</evidence>
<keyword evidence="3" id="KW-1185">Reference proteome</keyword>
<evidence type="ECO:0000313" key="3">
    <source>
        <dbReference type="Proteomes" id="UP001221898"/>
    </source>
</evidence>
<reference evidence="2" key="1">
    <citation type="journal article" date="2023" name="Science">
        <title>Genome structures resolve the early diversification of teleost fishes.</title>
        <authorList>
            <person name="Parey E."/>
            <person name="Louis A."/>
            <person name="Montfort J."/>
            <person name="Bouchez O."/>
            <person name="Roques C."/>
            <person name="Iampietro C."/>
            <person name="Lluch J."/>
            <person name="Castinel A."/>
            <person name="Donnadieu C."/>
            <person name="Desvignes T."/>
            <person name="Floi Bucao C."/>
            <person name="Jouanno E."/>
            <person name="Wen M."/>
            <person name="Mejri S."/>
            <person name="Dirks R."/>
            <person name="Jansen H."/>
            <person name="Henkel C."/>
            <person name="Chen W.J."/>
            <person name="Zahm M."/>
            <person name="Cabau C."/>
            <person name="Klopp C."/>
            <person name="Thompson A.W."/>
            <person name="Robinson-Rechavi M."/>
            <person name="Braasch I."/>
            <person name="Lecointre G."/>
            <person name="Bobe J."/>
            <person name="Postlethwait J.H."/>
            <person name="Berthelot C."/>
            <person name="Roest Crollius H."/>
            <person name="Guiguen Y."/>
        </authorList>
    </citation>
    <scope>NUCLEOTIDE SEQUENCE</scope>
    <source>
        <strain evidence="2">NC1722</strain>
    </source>
</reference>
<comment type="caution">
    <text evidence="2">The sequence shown here is derived from an EMBL/GenBank/DDBJ whole genome shotgun (WGS) entry which is preliminary data.</text>
</comment>
<evidence type="ECO:0000313" key="2">
    <source>
        <dbReference type="EMBL" id="KAJ8378000.1"/>
    </source>
</evidence>
<dbReference type="InterPro" id="IPR039664">
    <property type="entry name" value="GRB/APBB1IP"/>
</dbReference>
<gene>
    <name evidence="2" type="ORF">AAFF_G00249370</name>
</gene>
<name>A0AAD7RDM9_9TELE</name>
<feature type="compositionally biased region" description="Polar residues" evidence="1">
    <location>
        <begin position="93"/>
        <end position="107"/>
    </location>
</feature>
<proteinExistence type="predicted"/>
<dbReference type="EMBL" id="JAINUG010000334">
    <property type="protein sequence ID" value="KAJ8378000.1"/>
    <property type="molecule type" value="Genomic_DNA"/>
</dbReference>
<feature type="region of interest" description="Disordered" evidence="1">
    <location>
        <begin position="85"/>
        <end position="107"/>
    </location>
</feature>
<dbReference type="AlphaFoldDB" id="A0AAD7RDM9"/>
<dbReference type="Proteomes" id="UP001221898">
    <property type="component" value="Unassembled WGS sequence"/>
</dbReference>
<dbReference type="GO" id="GO:0005829">
    <property type="term" value="C:cytosol"/>
    <property type="evidence" value="ECO:0007669"/>
    <property type="project" value="TreeGrafter"/>
</dbReference>
<dbReference type="PANTHER" id="PTHR11243">
    <property type="entry name" value="GROWTH FACTOR RECEPTOR-BOUND PROTEIN"/>
    <property type="match status" value="1"/>
</dbReference>
<dbReference type="GO" id="GO:0005886">
    <property type="term" value="C:plasma membrane"/>
    <property type="evidence" value="ECO:0007669"/>
    <property type="project" value="TreeGrafter"/>
</dbReference>